<dbReference type="Proteomes" id="UP000547510">
    <property type="component" value="Unassembled WGS sequence"/>
</dbReference>
<protein>
    <submittedName>
        <fullName evidence="2">Uncharacterized protein</fullName>
    </submittedName>
</protein>
<feature type="region of interest" description="Disordered" evidence="1">
    <location>
        <begin position="1"/>
        <end position="25"/>
    </location>
</feature>
<dbReference type="AlphaFoldDB" id="A0A841CK16"/>
<reference evidence="2 3" key="1">
    <citation type="submission" date="2020-08" db="EMBL/GenBank/DDBJ databases">
        <title>Genomic Encyclopedia of Type Strains, Phase III (KMG-III): the genomes of soil and plant-associated and newly described type strains.</title>
        <authorList>
            <person name="Whitman W."/>
        </authorList>
    </citation>
    <scope>NUCLEOTIDE SEQUENCE [LARGE SCALE GENOMIC DNA]</scope>
    <source>
        <strain evidence="2 3">CECT 8640</strain>
    </source>
</reference>
<accession>A0A841CK16</accession>
<evidence type="ECO:0000256" key="1">
    <source>
        <dbReference type="SAM" id="MobiDB-lite"/>
    </source>
</evidence>
<dbReference type="EMBL" id="JACHJN010000006">
    <property type="protein sequence ID" value="MBB5957841.1"/>
    <property type="molecule type" value="Genomic_DNA"/>
</dbReference>
<sequence>MVQSDDAGAASAPDRQSAGGLRFAQ</sequence>
<comment type="caution">
    <text evidence="2">The sequence shown here is derived from an EMBL/GenBank/DDBJ whole genome shotgun (WGS) entry which is preliminary data.</text>
</comment>
<keyword evidence="3" id="KW-1185">Reference proteome</keyword>
<name>A0A841CK16_9PSEU</name>
<evidence type="ECO:0000313" key="3">
    <source>
        <dbReference type="Proteomes" id="UP000547510"/>
    </source>
</evidence>
<gene>
    <name evidence="2" type="ORF">FHS29_004436</name>
</gene>
<evidence type="ECO:0000313" key="2">
    <source>
        <dbReference type="EMBL" id="MBB5957841.1"/>
    </source>
</evidence>
<organism evidence="2 3">
    <name type="scientific">Saccharothrix tamanrassetensis</name>
    <dbReference type="NCBI Taxonomy" id="1051531"/>
    <lineage>
        <taxon>Bacteria</taxon>
        <taxon>Bacillati</taxon>
        <taxon>Actinomycetota</taxon>
        <taxon>Actinomycetes</taxon>
        <taxon>Pseudonocardiales</taxon>
        <taxon>Pseudonocardiaceae</taxon>
        <taxon>Saccharothrix</taxon>
    </lineage>
</organism>
<proteinExistence type="predicted"/>